<dbReference type="VEuPathDB" id="VectorBase:GPPI015744"/>
<dbReference type="EMBL" id="JXJN01007144">
    <property type="status" value="NOT_ANNOTATED_CDS"/>
    <property type="molecule type" value="Genomic_DNA"/>
</dbReference>
<proteinExistence type="predicted"/>
<dbReference type="Proteomes" id="UP000092460">
    <property type="component" value="Unassembled WGS sequence"/>
</dbReference>
<evidence type="ECO:0000313" key="3">
    <source>
        <dbReference type="Proteomes" id="UP000092460"/>
    </source>
</evidence>
<accession>A0A1B0B1G8</accession>
<name>A0A1B0B1G8_9MUSC</name>
<sequence>MTICQDERMRLFVWMRMYGMWIRLCNTISIYWLPACLPACLTFWDLWKFRFPKLQVEEKQNPICSNGKGKN</sequence>
<reference evidence="2" key="2">
    <citation type="submission" date="2020-05" db="UniProtKB">
        <authorList>
            <consortium name="EnsemblMetazoa"/>
        </authorList>
    </citation>
    <scope>IDENTIFICATION</scope>
    <source>
        <strain evidence="2">IAEA</strain>
    </source>
</reference>
<feature type="transmembrane region" description="Helical" evidence="1">
    <location>
        <begin position="21"/>
        <end position="44"/>
    </location>
</feature>
<reference evidence="3" key="1">
    <citation type="submission" date="2015-01" db="EMBL/GenBank/DDBJ databases">
        <authorList>
            <person name="Aksoy S."/>
            <person name="Warren W."/>
            <person name="Wilson R.K."/>
        </authorList>
    </citation>
    <scope>NUCLEOTIDE SEQUENCE [LARGE SCALE GENOMIC DNA]</scope>
    <source>
        <strain evidence="3">IAEA</strain>
    </source>
</reference>
<keyword evidence="1" id="KW-1133">Transmembrane helix</keyword>
<keyword evidence="1" id="KW-0472">Membrane</keyword>
<keyword evidence="3" id="KW-1185">Reference proteome</keyword>
<organism evidence="2 3">
    <name type="scientific">Glossina palpalis gambiensis</name>
    <dbReference type="NCBI Taxonomy" id="67801"/>
    <lineage>
        <taxon>Eukaryota</taxon>
        <taxon>Metazoa</taxon>
        <taxon>Ecdysozoa</taxon>
        <taxon>Arthropoda</taxon>
        <taxon>Hexapoda</taxon>
        <taxon>Insecta</taxon>
        <taxon>Pterygota</taxon>
        <taxon>Neoptera</taxon>
        <taxon>Endopterygota</taxon>
        <taxon>Diptera</taxon>
        <taxon>Brachycera</taxon>
        <taxon>Muscomorpha</taxon>
        <taxon>Hippoboscoidea</taxon>
        <taxon>Glossinidae</taxon>
        <taxon>Glossina</taxon>
    </lineage>
</organism>
<protein>
    <submittedName>
        <fullName evidence="2">Uncharacterized protein</fullName>
    </submittedName>
</protein>
<dbReference type="EnsemblMetazoa" id="GPPI015744-RA">
    <property type="protein sequence ID" value="GPPI015744-PA"/>
    <property type="gene ID" value="GPPI015744"/>
</dbReference>
<dbReference type="AlphaFoldDB" id="A0A1B0B1G8"/>
<evidence type="ECO:0000313" key="2">
    <source>
        <dbReference type="EnsemblMetazoa" id="GPPI015744-PA"/>
    </source>
</evidence>
<evidence type="ECO:0000256" key="1">
    <source>
        <dbReference type="SAM" id="Phobius"/>
    </source>
</evidence>
<keyword evidence="1" id="KW-0812">Transmembrane</keyword>